<evidence type="ECO:0008006" key="4">
    <source>
        <dbReference type="Google" id="ProtNLM"/>
    </source>
</evidence>
<reference evidence="2 3" key="1">
    <citation type="submission" date="2018-11" db="EMBL/GenBank/DDBJ databases">
        <title>Genome assembly of Steccherinum ochraceum LE-BIN_3174, the white-rot fungus of the Steccherinaceae family (The Residual Polyporoid clade, Polyporales, Basidiomycota).</title>
        <authorList>
            <person name="Fedorova T.V."/>
            <person name="Glazunova O.A."/>
            <person name="Landesman E.O."/>
            <person name="Moiseenko K.V."/>
            <person name="Psurtseva N.V."/>
            <person name="Savinova O.S."/>
            <person name="Shakhova N.V."/>
            <person name="Tyazhelova T.V."/>
            <person name="Vasina D.V."/>
        </authorList>
    </citation>
    <scope>NUCLEOTIDE SEQUENCE [LARGE SCALE GENOMIC DNA]</scope>
    <source>
        <strain evidence="2 3">LE-BIN_3174</strain>
    </source>
</reference>
<dbReference type="AlphaFoldDB" id="A0A4R0R1E5"/>
<keyword evidence="1" id="KW-1133">Transmembrane helix</keyword>
<comment type="caution">
    <text evidence="2">The sequence shown here is derived from an EMBL/GenBank/DDBJ whole genome shotgun (WGS) entry which is preliminary data.</text>
</comment>
<feature type="transmembrane region" description="Helical" evidence="1">
    <location>
        <begin position="98"/>
        <end position="116"/>
    </location>
</feature>
<evidence type="ECO:0000256" key="1">
    <source>
        <dbReference type="SAM" id="Phobius"/>
    </source>
</evidence>
<protein>
    <recommendedName>
        <fullName evidence="4">Integral membrane protein</fullName>
    </recommendedName>
</protein>
<gene>
    <name evidence="2" type="ORF">EIP91_009647</name>
</gene>
<sequence length="358" mass="39177">MADSLPNLPNPLTPLAWLPPDEATQFQITRYITIGCFGAWIWDVLVSLPEELLMVRTAKLRFSDAVYFVSRIAQAAFLGSRIAFGVAHIKHCQALESILGWTGSIQYVIHALLFIFRIRAVFHDQPIVVWAFHLMWLAVVGTCLTAPFGLESVPLGQTGLCLQKATKNFVAATIIVSAVYDTLVFASITIKLLEMSQGAAPSWKAFWSGQGLGNVSRMVLQTGQLYYLVTAGSTISAAACVLSPDVPLQYGDSMITVNGFITNVMATRVYRLLKLGYIRDPDTLPTVQQVSSVQFQHTLPHSVSSEVPTQTTVLSSQLPSLVHEVDFPGDKQTSEPLEGSANLHPIEDKEGIKDVDLC</sequence>
<keyword evidence="3" id="KW-1185">Reference proteome</keyword>
<dbReference type="EMBL" id="RWJN01000556">
    <property type="protein sequence ID" value="TCD60710.1"/>
    <property type="molecule type" value="Genomic_DNA"/>
</dbReference>
<accession>A0A4R0R1E5</accession>
<feature type="transmembrane region" description="Helical" evidence="1">
    <location>
        <begin position="128"/>
        <end position="149"/>
    </location>
</feature>
<dbReference type="Proteomes" id="UP000292702">
    <property type="component" value="Unassembled WGS sequence"/>
</dbReference>
<evidence type="ECO:0000313" key="3">
    <source>
        <dbReference type="Proteomes" id="UP000292702"/>
    </source>
</evidence>
<organism evidence="2 3">
    <name type="scientific">Steccherinum ochraceum</name>
    <dbReference type="NCBI Taxonomy" id="92696"/>
    <lineage>
        <taxon>Eukaryota</taxon>
        <taxon>Fungi</taxon>
        <taxon>Dikarya</taxon>
        <taxon>Basidiomycota</taxon>
        <taxon>Agaricomycotina</taxon>
        <taxon>Agaricomycetes</taxon>
        <taxon>Polyporales</taxon>
        <taxon>Steccherinaceae</taxon>
        <taxon>Steccherinum</taxon>
    </lineage>
</organism>
<dbReference type="OrthoDB" id="3038990at2759"/>
<evidence type="ECO:0000313" key="2">
    <source>
        <dbReference type="EMBL" id="TCD60710.1"/>
    </source>
</evidence>
<feature type="transmembrane region" description="Helical" evidence="1">
    <location>
        <begin position="28"/>
        <end position="45"/>
    </location>
</feature>
<proteinExistence type="predicted"/>
<name>A0A4R0R1E5_9APHY</name>
<feature type="transmembrane region" description="Helical" evidence="1">
    <location>
        <begin position="65"/>
        <end position="86"/>
    </location>
</feature>
<feature type="transmembrane region" description="Helical" evidence="1">
    <location>
        <begin position="169"/>
        <end position="193"/>
    </location>
</feature>
<keyword evidence="1" id="KW-0812">Transmembrane</keyword>
<keyword evidence="1" id="KW-0472">Membrane</keyword>